<feature type="region of interest" description="Disordered" evidence="1">
    <location>
        <begin position="77"/>
        <end position="110"/>
    </location>
</feature>
<accession>A0ABS8T813</accession>
<keyword evidence="3" id="KW-1185">Reference proteome</keyword>
<gene>
    <name evidence="2" type="ORF">HAX54_005061</name>
</gene>
<reference evidence="2 3" key="1">
    <citation type="journal article" date="2021" name="BMC Genomics">
        <title>Datura genome reveals duplications of psychoactive alkaloid biosynthetic genes and high mutation rate following tissue culture.</title>
        <authorList>
            <person name="Rajewski A."/>
            <person name="Carter-House D."/>
            <person name="Stajich J."/>
            <person name="Litt A."/>
        </authorList>
    </citation>
    <scope>NUCLEOTIDE SEQUENCE [LARGE SCALE GENOMIC DNA]</scope>
    <source>
        <strain evidence="2">AR-01</strain>
    </source>
</reference>
<protein>
    <submittedName>
        <fullName evidence="2">Uncharacterized protein</fullName>
    </submittedName>
</protein>
<dbReference type="Proteomes" id="UP000823775">
    <property type="component" value="Unassembled WGS sequence"/>
</dbReference>
<sequence length="110" mass="11969">NIGATRRATWTYEFHSAWREAPDSQCYSRREVPFTPALCPAWRTKALRPSSTRPGARAGNIAAAKGATCIHVGASRRARRGSFGASRRATHSSSGAFSAAMRSRCTSRKI</sequence>
<comment type="caution">
    <text evidence="2">The sequence shown here is derived from an EMBL/GenBank/DDBJ whole genome shotgun (WGS) entry which is preliminary data.</text>
</comment>
<feature type="non-terminal residue" evidence="2">
    <location>
        <position position="1"/>
    </location>
</feature>
<organism evidence="2 3">
    <name type="scientific">Datura stramonium</name>
    <name type="common">Jimsonweed</name>
    <name type="synonym">Common thornapple</name>
    <dbReference type="NCBI Taxonomy" id="4076"/>
    <lineage>
        <taxon>Eukaryota</taxon>
        <taxon>Viridiplantae</taxon>
        <taxon>Streptophyta</taxon>
        <taxon>Embryophyta</taxon>
        <taxon>Tracheophyta</taxon>
        <taxon>Spermatophyta</taxon>
        <taxon>Magnoliopsida</taxon>
        <taxon>eudicotyledons</taxon>
        <taxon>Gunneridae</taxon>
        <taxon>Pentapetalae</taxon>
        <taxon>asterids</taxon>
        <taxon>lamiids</taxon>
        <taxon>Solanales</taxon>
        <taxon>Solanaceae</taxon>
        <taxon>Solanoideae</taxon>
        <taxon>Datureae</taxon>
        <taxon>Datura</taxon>
    </lineage>
</organism>
<evidence type="ECO:0000313" key="3">
    <source>
        <dbReference type="Proteomes" id="UP000823775"/>
    </source>
</evidence>
<name>A0ABS8T813_DATST</name>
<proteinExistence type="predicted"/>
<evidence type="ECO:0000256" key="1">
    <source>
        <dbReference type="SAM" id="MobiDB-lite"/>
    </source>
</evidence>
<evidence type="ECO:0000313" key="2">
    <source>
        <dbReference type="EMBL" id="MCD7467555.1"/>
    </source>
</evidence>
<dbReference type="EMBL" id="JACEIK010001243">
    <property type="protein sequence ID" value="MCD7467555.1"/>
    <property type="molecule type" value="Genomic_DNA"/>
</dbReference>